<evidence type="ECO:0000256" key="6">
    <source>
        <dbReference type="ARBA" id="ARBA00032930"/>
    </source>
</evidence>
<evidence type="ECO:0000313" key="9">
    <source>
        <dbReference type="Proteomes" id="UP000035682"/>
    </source>
</evidence>
<evidence type="ECO:0000313" key="8">
    <source>
        <dbReference type="EMBL" id="CEF66744.1"/>
    </source>
</evidence>
<dbReference type="InterPro" id="IPR007185">
    <property type="entry name" value="DNA_pol_a/d/e_bsu"/>
</dbReference>
<keyword evidence="4" id="KW-0238">DNA-binding</keyword>
<evidence type="ECO:0000256" key="1">
    <source>
        <dbReference type="ARBA" id="ARBA00004123"/>
    </source>
</evidence>
<dbReference type="OrthoDB" id="10254730at2759"/>
<dbReference type="InterPro" id="IPR016266">
    <property type="entry name" value="POLE2"/>
</dbReference>
<organism evidence="8">
    <name type="scientific">Strongyloides ratti</name>
    <name type="common">Parasitic roundworm</name>
    <dbReference type="NCBI Taxonomy" id="34506"/>
    <lineage>
        <taxon>Eukaryota</taxon>
        <taxon>Metazoa</taxon>
        <taxon>Ecdysozoa</taxon>
        <taxon>Nematoda</taxon>
        <taxon>Chromadorea</taxon>
        <taxon>Rhabditida</taxon>
        <taxon>Tylenchina</taxon>
        <taxon>Panagrolaimomorpha</taxon>
        <taxon>Strongyloidoidea</taxon>
        <taxon>Strongyloididae</taxon>
        <taxon>Strongyloides</taxon>
    </lineage>
</organism>
<evidence type="ECO:0000313" key="11">
    <source>
        <dbReference type="WormBase" id="SRAE_2000141000"/>
    </source>
</evidence>
<reference evidence="10" key="2">
    <citation type="submission" date="2020-12" db="UniProtKB">
        <authorList>
            <consortium name="WormBaseParasite"/>
        </authorList>
    </citation>
    <scope>IDENTIFICATION</scope>
</reference>
<accession>A0A090MY85</accession>
<evidence type="ECO:0000313" key="10">
    <source>
        <dbReference type="WBParaSite" id="SRAE_2000141000.1"/>
    </source>
</evidence>
<dbReference type="CTD" id="36379109"/>
<dbReference type="RefSeq" id="XP_024505944.1">
    <property type="nucleotide sequence ID" value="XM_024652359.1"/>
</dbReference>
<reference evidence="8 9" key="1">
    <citation type="submission" date="2014-09" db="EMBL/GenBank/DDBJ databases">
        <authorList>
            <person name="Martin A.A."/>
        </authorList>
    </citation>
    <scope>NUCLEOTIDE SEQUENCE</scope>
    <source>
        <strain evidence="9">ED321</strain>
        <strain evidence="8">ED321 Heterogonic</strain>
    </source>
</reference>
<keyword evidence="9" id="KW-1185">Reference proteome</keyword>
<dbReference type="GeneID" id="36379109"/>
<dbReference type="GO" id="GO:0042276">
    <property type="term" value="P:error-prone translesion synthesis"/>
    <property type="evidence" value="ECO:0007669"/>
    <property type="project" value="TreeGrafter"/>
</dbReference>
<evidence type="ECO:0000259" key="7">
    <source>
        <dbReference type="Pfam" id="PF04042"/>
    </source>
</evidence>
<evidence type="ECO:0000256" key="4">
    <source>
        <dbReference type="ARBA" id="ARBA00023125"/>
    </source>
</evidence>
<dbReference type="PANTHER" id="PTHR12708:SF0">
    <property type="entry name" value="DNA POLYMERASE EPSILON SUBUNIT 2"/>
    <property type="match status" value="1"/>
</dbReference>
<comment type="similarity">
    <text evidence="2">Belongs to the DNA polymerase epsilon subunit B family.</text>
</comment>
<keyword evidence="3" id="KW-0235">DNA replication</keyword>
<proteinExistence type="inferred from homology"/>
<evidence type="ECO:0000256" key="2">
    <source>
        <dbReference type="ARBA" id="ARBA00009560"/>
    </source>
</evidence>
<dbReference type="WormBase" id="SRAE_2000141000">
    <property type="protein sequence ID" value="SRP01903"/>
    <property type="gene ID" value="WBGene00261615"/>
</dbReference>
<feature type="domain" description="DNA polymerase alpha/delta/epsilon subunit B" evidence="7">
    <location>
        <begin position="243"/>
        <end position="435"/>
    </location>
</feature>
<dbReference type="EMBL" id="LN609529">
    <property type="protein sequence ID" value="CEF66744.1"/>
    <property type="molecule type" value="Genomic_DNA"/>
</dbReference>
<keyword evidence="5" id="KW-0539">Nucleus</keyword>
<comment type="subcellular location">
    <subcellularLocation>
        <location evidence="1">Nucleus</location>
    </subcellularLocation>
</comment>
<evidence type="ECO:0000256" key="5">
    <source>
        <dbReference type="ARBA" id="ARBA00023242"/>
    </source>
</evidence>
<dbReference type="GO" id="GO:0006261">
    <property type="term" value="P:DNA-templated DNA replication"/>
    <property type="evidence" value="ECO:0007669"/>
    <property type="project" value="InterPro"/>
</dbReference>
<dbReference type="Pfam" id="PF04042">
    <property type="entry name" value="DNA_pol_E_B"/>
    <property type="match status" value="1"/>
</dbReference>
<dbReference type="WBParaSite" id="SRAE_2000141000.1">
    <property type="protein sequence ID" value="SRAE_2000141000.1"/>
    <property type="gene ID" value="WBGene00261615"/>
</dbReference>
<gene>
    <name evidence="8 10 11" type="ORF">SRAE_2000141000</name>
</gene>
<sequence length="478" mass="54339">MGVVDEGTRRLIRNELKDAMDTYHMCYNVQVTNFLTDLFTSYDKVKIRSYVDKIAVAMRSGCVDVKALSLESLKVILTHLSTAKDDRLKVINVFKDQYKDGEETPKKKSFIPTEEEICGIQTTRLLTIKRLMDDRRNTIVNKIPGQLKNIQTLYGYAKLDYLVSIIGCAFVDSKNKYKIEDYESMIRMNLSKNCEYGDGILSIGTPLMFTGYYADGVINVIKIELPPLINVPKEVINNKINNGDTLKSIHQLLSGFSQSPPKCLVLMGNFIKSPLSTGSFEEYSDGFRRLGNIFKDIISLYPIWKDVKYVVVPGDQDIPSSVIYPKLPIPQFLQKYFIEGLDITFTSNPTIITNKGQRILVCGSNNVIEKMCRDAFHIPHDVTKISDQFVETIIRMRHIQPLPNYISLISPAYDDLFSLENLPDMIVLGDRFKSYRSTVGDCLVANPGQFTKANGFEFLVYYPHDKICEYSAIDMALE</sequence>
<dbReference type="Gene3D" id="3.60.21.60">
    <property type="match status" value="1"/>
</dbReference>
<dbReference type="GO" id="GO:0008622">
    <property type="term" value="C:epsilon DNA polymerase complex"/>
    <property type="evidence" value="ECO:0007669"/>
    <property type="project" value="InterPro"/>
</dbReference>
<dbReference type="GO" id="GO:0003677">
    <property type="term" value="F:DNA binding"/>
    <property type="evidence" value="ECO:0007669"/>
    <property type="project" value="UniProtKB-KW"/>
</dbReference>
<dbReference type="Proteomes" id="UP000035682">
    <property type="component" value="Unplaced"/>
</dbReference>
<dbReference type="AlphaFoldDB" id="A0A090MY85"/>
<evidence type="ECO:0000256" key="3">
    <source>
        <dbReference type="ARBA" id="ARBA00022705"/>
    </source>
</evidence>
<dbReference type="STRING" id="34506.A0A090MY85"/>
<dbReference type="PANTHER" id="PTHR12708">
    <property type="entry name" value="DNA POLYMERASE EPSILON SUBUNIT B"/>
    <property type="match status" value="1"/>
</dbReference>
<name>A0A090MY85_STRRB</name>
<protein>
    <recommendedName>
        <fullName evidence="6">DNA polymerase II subunit 2</fullName>
    </recommendedName>
</protein>